<dbReference type="Pfam" id="PF00781">
    <property type="entry name" value="DAGK_cat"/>
    <property type="match status" value="1"/>
</dbReference>
<dbReference type="Pfam" id="PF19280">
    <property type="entry name" value="CERK_C"/>
    <property type="match status" value="1"/>
</dbReference>
<protein>
    <recommendedName>
        <fullName evidence="1">DAGKc domain-containing protein</fullName>
    </recommendedName>
</protein>
<evidence type="ECO:0000313" key="2">
    <source>
        <dbReference type="EMBL" id="CAK8676483.1"/>
    </source>
</evidence>
<evidence type="ECO:0000313" key="3">
    <source>
        <dbReference type="Proteomes" id="UP001642483"/>
    </source>
</evidence>
<dbReference type="SMART" id="SM00046">
    <property type="entry name" value="DAGKc"/>
    <property type="match status" value="1"/>
</dbReference>
<gene>
    <name evidence="2" type="ORF">CVLEPA_LOCUS5951</name>
</gene>
<organism evidence="2 3">
    <name type="scientific">Clavelina lepadiformis</name>
    <name type="common">Light-bulb sea squirt</name>
    <name type="synonym">Ascidia lepadiformis</name>
    <dbReference type="NCBI Taxonomy" id="159417"/>
    <lineage>
        <taxon>Eukaryota</taxon>
        <taxon>Metazoa</taxon>
        <taxon>Chordata</taxon>
        <taxon>Tunicata</taxon>
        <taxon>Ascidiacea</taxon>
        <taxon>Aplousobranchia</taxon>
        <taxon>Clavelinidae</taxon>
        <taxon>Clavelina</taxon>
    </lineage>
</organism>
<dbReference type="SUPFAM" id="SSF111331">
    <property type="entry name" value="NAD kinase/diacylglycerol kinase-like"/>
    <property type="match status" value="1"/>
</dbReference>
<dbReference type="InterPro" id="IPR016064">
    <property type="entry name" value="NAD/diacylglycerol_kinase_sf"/>
</dbReference>
<dbReference type="PROSITE" id="PS50146">
    <property type="entry name" value="DAGK"/>
    <property type="match status" value="1"/>
</dbReference>
<dbReference type="EMBL" id="CAWYQH010000035">
    <property type="protein sequence ID" value="CAK8676483.1"/>
    <property type="molecule type" value="Genomic_DNA"/>
</dbReference>
<name>A0ABP0FCD3_CLALP</name>
<keyword evidence="3" id="KW-1185">Reference proteome</keyword>
<accession>A0ABP0FCD3</accession>
<dbReference type="Gene3D" id="2.60.200.40">
    <property type="match status" value="1"/>
</dbReference>
<proteinExistence type="predicted"/>
<dbReference type="InterPro" id="IPR001206">
    <property type="entry name" value="Diacylglycerol_kinase_cat_dom"/>
</dbReference>
<dbReference type="Gene3D" id="3.40.50.10330">
    <property type="entry name" value="Probable inorganic polyphosphate/atp-NAD kinase, domain 1"/>
    <property type="match status" value="1"/>
</dbReference>
<dbReference type="Pfam" id="PF25382">
    <property type="entry name" value="PH_CERK"/>
    <property type="match status" value="1"/>
</dbReference>
<dbReference type="Proteomes" id="UP001642483">
    <property type="component" value="Unassembled WGS sequence"/>
</dbReference>
<dbReference type="InterPro" id="IPR045363">
    <property type="entry name" value="CERK_C"/>
</dbReference>
<dbReference type="InterPro" id="IPR017438">
    <property type="entry name" value="ATP-NAD_kinase_N"/>
</dbReference>
<dbReference type="InterPro" id="IPR057465">
    <property type="entry name" value="CERK_PH"/>
</dbReference>
<feature type="domain" description="DAGKc" evidence="1">
    <location>
        <begin position="145"/>
        <end position="303"/>
    </location>
</feature>
<dbReference type="PANTHER" id="PTHR12358">
    <property type="entry name" value="SPHINGOSINE KINASE"/>
    <property type="match status" value="1"/>
</dbReference>
<sequence length="619" mass="69131">MAVVAAKACNDNVQFVYNKFLCSLQIKHGALHVRCLKKLRLLVPRSPSSYHKEVPLCDIISVSTSRAEWNFNSTNDTLVTNNAYFNQSSSSPCYVLEVETVTKFRDKRWKIKTLKFQTSCEISCNDWCQYIKCKLQECLNKSSCQRPQNLLVFINPYGGRGKAKSVYKHEVAPLFEKVGIQTTVVLTQYRNHAREYVEKNDLDFFDGIVAVGGDGMLNEVINGLLVRTQKDNNIPLESCAINSGNASSSSYAKPTLRLGLIPAGSTNCISYVSQGNEDPATSALHIIVGDSHPLDLVSLHSDDGAFLRFSFSMTSYGYFGDVLDNSERLRKLGPSRYDFAGINAFVQLQAYPGEVHYLPSKVDHQSGQSKCRYPCSTCMDSIRKKQNYTPDKIESDAKQFTENNNATSFPTVQSASEVNDFSVHCDLSEIGFTVNKNPTGLEYEPVNIGMSAFPMITQNSFVEHISVPASDCEEWKVTRGNFIMVNSALMSCACAKCPYGLSPTAHLADGNVDLILVRQSSRANFFRYLLSHIGKGDRFDFPFVEVHRVRAFQYRAITKDEISLSDSSLEPITEEIPSLEKKTCKTSCWNTDGEIISKPNINVLVHRGLVNLFSRGIEE</sequence>
<reference evidence="2 3" key="1">
    <citation type="submission" date="2024-02" db="EMBL/GenBank/DDBJ databases">
        <authorList>
            <person name="Daric V."/>
            <person name="Darras S."/>
        </authorList>
    </citation>
    <scope>NUCLEOTIDE SEQUENCE [LARGE SCALE GENOMIC DNA]</scope>
</reference>
<dbReference type="PANTHER" id="PTHR12358:SF111">
    <property type="entry name" value="CERAMIDE KINASE, ISOFORM A"/>
    <property type="match status" value="1"/>
</dbReference>
<evidence type="ECO:0000259" key="1">
    <source>
        <dbReference type="PROSITE" id="PS50146"/>
    </source>
</evidence>
<dbReference type="InterPro" id="IPR050187">
    <property type="entry name" value="Lipid_Phosphate_FormReg"/>
</dbReference>
<comment type="caution">
    <text evidence="2">The sequence shown here is derived from an EMBL/GenBank/DDBJ whole genome shotgun (WGS) entry which is preliminary data.</text>
</comment>